<dbReference type="GO" id="GO:0004930">
    <property type="term" value="F:G protein-coupled receptor activity"/>
    <property type="evidence" value="ECO:0007669"/>
    <property type="project" value="UniProtKB-KW"/>
</dbReference>
<dbReference type="PANTHER" id="PTHR22750">
    <property type="entry name" value="G-PROTEIN COUPLED RECEPTOR"/>
    <property type="match status" value="1"/>
</dbReference>
<reference evidence="9" key="1">
    <citation type="submission" date="2023-01" db="EMBL/GenBank/DDBJ databases">
        <title>Genome assembly of the deep-sea coral Lophelia pertusa.</title>
        <authorList>
            <person name="Herrera S."/>
            <person name="Cordes E."/>
        </authorList>
    </citation>
    <scope>NUCLEOTIDE SEQUENCE</scope>
    <source>
        <strain evidence="9">USNM1676648</strain>
        <tissue evidence="9">Polyp</tissue>
    </source>
</reference>
<name>A0A9W9Y868_9CNID</name>
<dbReference type="SMART" id="SM01381">
    <property type="entry name" value="7TM_GPCR_Srsx"/>
    <property type="match status" value="1"/>
</dbReference>
<evidence type="ECO:0000256" key="2">
    <source>
        <dbReference type="ARBA" id="ARBA00022475"/>
    </source>
</evidence>
<keyword evidence="10" id="KW-1185">Reference proteome</keyword>
<keyword evidence="6" id="KW-0807">Transducer</keyword>
<evidence type="ECO:0000256" key="5">
    <source>
        <dbReference type="ARBA" id="ARBA00023136"/>
    </source>
</evidence>
<feature type="transmembrane region" description="Helical" evidence="7">
    <location>
        <begin position="156"/>
        <end position="177"/>
    </location>
</feature>
<evidence type="ECO:0000313" key="10">
    <source>
        <dbReference type="Proteomes" id="UP001163046"/>
    </source>
</evidence>
<keyword evidence="3 6" id="KW-0812">Transmembrane</keyword>
<dbReference type="PROSITE" id="PS00237">
    <property type="entry name" value="G_PROTEIN_RECEP_F1_1"/>
    <property type="match status" value="1"/>
</dbReference>
<feature type="transmembrane region" description="Helical" evidence="7">
    <location>
        <begin position="280"/>
        <end position="302"/>
    </location>
</feature>
<dbReference type="GO" id="GO:0005886">
    <property type="term" value="C:plasma membrane"/>
    <property type="evidence" value="ECO:0007669"/>
    <property type="project" value="UniProtKB-SubCell"/>
</dbReference>
<keyword evidence="6" id="KW-0297">G-protein coupled receptor</keyword>
<evidence type="ECO:0000313" key="9">
    <source>
        <dbReference type="EMBL" id="KAJ7322775.1"/>
    </source>
</evidence>
<feature type="transmembrane region" description="Helical" evidence="7">
    <location>
        <begin position="33"/>
        <end position="62"/>
    </location>
</feature>
<dbReference type="SUPFAM" id="SSF81321">
    <property type="entry name" value="Family A G protein-coupled receptor-like"/>
    <property type="match status" value="1"/>
</dbReference>
<evidence type="ECO:0000256" key="4">
    <source>
        <dbReference type="ARBA" id="ARBA00022989"/>
    </source>
</evidence>
<feature type="transmembrane region" description="Helical" evidence="7">
    <location>
        <begin position="74"/>
        <end position="93"/>
    </location>
</feature>
<keyword evidence="4 7" id="KW-1133">Transmembrane helix</keyword>
<evidence type="ECO:0000259" key="8">
    <source>
        <dbReference type="PROSITE" id="PS50262"/>
    </source>
</evidence>
<feature type="transmembrane region" description="Helical" evidence="7">
    <location>
        <begin position="189"/>
        <end position="208"/>
    </location>
</feature>
<evidence type="ECO:0000256" key="1">
    <source>
        <dbReference type="ARBA" id="ARBA00004651"/>
    </source>
</evidence>
<dbReference type="Gene3D" id="1.20.1070.10">
    <property type="entry name" value="Rhodopsin 7-helix transmembrane proteins"/>
    <property type="match status" value="1"/>
</dbReference>
<keyword evidence="5 7" id="KW-0472">Membrane</keyword>
<comment type="subcellular location">
    <subcellularLocation>
        <location evidence="1">Cell membrane</location>
        <topology evidence="1">Multi-pass membrane protein</topology>
    </subcellularLocation>
</comment>
<feature type="domain" description="G-protein coupled receptors family 1 profile" evidence="8">
    <location>
        <begin position="53"/>
        <end position="300"/>
    </location>
</feature>
<dbReference type="InterPro" id="IPR000276">
    <property type="entry name" value="GPCR_Rhodpsn"/>
</dbReference>
<sequence>MNLSRSSSLVNDSVSSVTCLYFTAPIFESWATLAVNVIACVLNSFFALCSSIGNLVIVIAIWKTTSLHTPANILLGWFAFCDFLLGFLAGPAFVVFKAAEIARNFELYCGSRFVYEFCSQSALNASFFVLTFMAIDRYLSLHLHLRYREVVTNKRITTAVLVVWFLSVSMTISRFWVDNQTFLFVTKCSNFTCLCVIVVVYLKILVLVRRHQIQITQLRVPESFDRRGSQRSLVDFAQFKKYAYTVSFIVVLIIVCYVPTTIVSFCKQYICTEKQEDAKILYTMMVTFVFFTTALHPLVFIWRTTEVTDAIKRVLCKS</sequence>
<organism evidence="9 10">
    <name type="scientific">Desmophyllum pertusum</name>
    <dbReference type="NCBI Taxonomy" id="174260"/>
    <lineage>
        <taxon>Eukaryota</taxon>
        <taxon>Metazoa</taxon>
        <taxon>Cnidaria</taxon>
        <taxon>Anthozoa</taxon>
        <taxon>Hexacorallia</taxon>
        <taxon>Scleractinia</taxon>
        <taxon>Caryophylliina</taxon>
        <taxon>Caryophylliidae</taxon>
        <taxon>Desmophyllum</taxon>
    </lineage>
</organism>
<evidence type="ECO:0000256" key="3">
    <source>
        <dbReference type="ARBA" id="ARBA00022692"/>
    </source>
</evidence>
<proteinExistence type="inferred from homology"/>
<dbReference type="InterPro" id="IPR017452">
    <property type="entry name" value="GPCR_Rhodpsn_7TM"/>
</dbReference>
<gene>
    <name evidence="9" type="ORF">OS493_032959</name>
</gene>
<evidence type="ECO:0000256" key="7">
    <source>
        <dbReference type="SAM" id="Phobius"/>
    </source>
</evidence>
<dbReference type="PRINTS" id="PR00237">
    <property type="entry name" value="GPCRRHODOPSN"/>
</dbReference>
<accession>A0A9W9Y868</accession>
<dbReference type="EMBL" id="MU827819">
    <property type="protein sequence ID" value="KAJ7322775.1"/>
    <property type="molecule type" value="Genomic_DNA"/>
</dbReference>
<comment type="caution">
    <text evidence="9">The sequence shown here is derived from an EMBL/GenBank/DDBJ whole genome shotgun (WGS) entry which is preliminary data.</text>
</comment>
<evidence type="ECO:0000256" key="6">
    <source>
        <dbReference type="RuleBase" id="RU000688"/>
    </source>
</evidence>
<dbReference type="OrthoDB" id="5952003at2759"/>
<feature type="transmembrane region" description="Helical" evidence="7">
    <location>
        <begin position="242"/>
        <end position="260"/>
    </location>
</feature>
<protein>
    <recommendedName>
        <fullName evidence="8">G-protein coupled receptors family 1 profile domain-containing protein</fullName>
    </recommendedName>
</protein>
<dbReference type="Pfam" id="PF00001">
    <property type="entry name" value="7tm_1"/>
    <property type="match status" value="1"/>
</dbReference>
<dbReference type="Proteomes" id="UP001163046">
    <property type="component" value="Unassembled WGS sequence"/>
</dbReference>
<keyword evidence="2" id="KW-1003">Cell membrane</keyword>
<keyword evidence="6" id="KW-0675">Receptor</keyword>
<dbReference type="PROSITE" id="PS50262">
    <property type="entry name" value="G_PROTEIN_RECEP_F1_2"/>
    <property type="match status" value="1"/>
</dbReference>
<dbReference type="CDD" id="cd00637">
    <property type="entry name" value="7tm_classA_rhodopsin-like"/>
    <property type="match status" value="1"/>
</dbReference>
<comment type="similarity">
    <text evidence="6">Belongs to the G-protein coupled receptor 1 family.</text>
</comment>
<dbReference type="AlphaFoldDB" id="A0A9W9Y868"/>